<feature type="compositionally biased region" description="Basic and acidic residues" evidence="1">
    <location>
        <begin position="83"/>
        <end position="95"/>
    </location>
</feature>
<sequence>MNRISIWLPYAADKFGQVVLSVNELDRNTLCGTVEKVSDVDEETSFNYTIGQVRLMKDFFNVGQFQPNANGSQAPTAETNEEQQARADSNNKAEI</sequence>
<gene>
    <name evidence="2" type="ORF">SEMRO_2633_G333230.1</name>
</gene>
<dbReference type="EMBL" id="CAICTM010002631">
    <property type="protein sequence ID" value="CAB9529814.1"/>
    <property type="molecule type" value="Genomic_DNA"/>
</dbReference>
<proteinExistence type="predicted"/>
<name>A0A9N8F340_9STRA</name>
<evidence type="ECO:0000313" key="3">
    <source>
        <dbReference type="Proteomes" id="UP001153069"/>
    </source>
</evidence>
<dbReference type="AlphaFoldDB" id="A0A9N8F340"/>
<feature type="compositionally biased region" description="Polar residues" evidence="1">
    <location>
        <begin position="66"/>
        <end position="78"/>
    </location>
</feature>
<keyword evidence="3" id="KW-1185">Reference proteome</keyword>
<accession>A0A9N8F340</accession>
<evidence type="ECO:0000313" key="2">
    <source>
        <dbReference type="EMBL" id="CAB9529814.1"/>
    </source>
</evidence>
<dbReference type="Proteomes" id="UP001153069">
    <property type="component" value="Unassembled WGS sequence"/>
</dbReference>
<comment type="caution">
    <text evidence="2">The sequence shown here is derived from an EMBL/GenBank/DDBJ whole genome shotgun (WGS) entry which is preliminary data.</text>
</comment>
<organism evidence="2 3">
    <name type="scientific">Seminavis robusta</name>
    <dbReference type="NCBI Taxonomy" id="568900"/>
    <lineage>
        <taxon>Eukaryota</taxon>
        <taxon>Sar</taxon>
        <taxon>Stramenopiles</taxon>
        <taxon>Ochrophyta</taxon>
        <taxon>Bacillariophyta</taxon>
        <taxon>Bacillariophyceae</taxon>
        <taxon>Bacillariophycidae</taxon>
        <taxon>Naviculales</taxon>
        <taxon>Naviculaceae</taxon>
        <taxon>Seminavis</taxon>
    </lineage>
</organism>
<evidence type="ECO:0000256" key="1">
    <source>
        <dbReference type="SAM" id="MobiDB-lite"/>
    </source>
</evidence>
<reference evidence="2" key="1">
    <citation type="submission" date="2020-06" db="EMBL/GenBank/DDBJ databases">
        <authorList>
            <consortium name="Plant Systems Biology data submission"/>
        </authorList>
    </citation>
    <scope>NUCLEOTIDE SEQUENCE</scope>
    <source>
        <strain evidence="2">D6</strain>
    </source>
</reference>
<feature type="region of interest" description="Disordered" evidence="1">
    <location>
        <begin position="66"/>
        <end position="95"/>
    </location>
</feature>
<protein>
    <submittedName>
        <fullName evidence="2">Uncharacterized protein</fullName>
    </submittedName>
</protein>